<accession>A0A401ZK07</accession>
<dbReference type="Proteomes" id="UP000287224">
    <property type="component" value="Unassembled WGS sequence"/>
</dbReference>
<dbReference type="InterPro" id="IPR022074">
    <property type="entry name" value="DUF3626"/>
</dbReference>
<dbReference type="RefSeq" id="WP_126598260.1">
    <property type="nucleotide sequence ID" value="NZ_BIFQ01000001.1"/>
</dbReference>
<evidence type="ECO:0000313" key="2">
    <source>
        <dbReference type="Proteomes" id="UP000287224"/>
    </source>
</evidence>
<dbReference type="EMBL" id="BIFQ01000001">
    <property type="protein sequence ID" value="GCE07197.1"/>
    <property type="molecule type" value="Genomic_DNA"/>
</dbReference>
<name>A0A401ZK07_9CHLR</name>
<keyword evidence="2" id="KW-1185">Reference proteome</keyword>
<evidence type="ECO:0000313" key="1">
    <source>
        <dbReference type="EMBL" id="GCE07197.1"/>
    </source>
</evidence>
<proteinExistence type="predicted"/>
<dbReference type="Pfam" id="PF12294">
    <property type="entry name" value="DUF3626"/>
    <property type="match status" value="1"/>
</dbReference>
<sequence length="373" mass="41703">MATQLTNAQQKALDFVYQKATQNKSHDRERIQKILTSYETGCDVDDLIHAIFDLSQLTINFHPDRLLTDGRSVSTALYEEGIYRNQFETKISNGGLTAFAGGDRDKWEEVMLGRAYQARGVTEAERPKYGGLNLMNYSDGACPRFGSCHLRLKKHVVRRATLLFGDSFSEPHDIGTANAFEPVLAGLLEEIQAHGNALGRKNVAVPTFVNALLDADDTRERFFQRSQGHALDDYIEAQIHSDLRIGDDVDALVADPSFQNTTIGEILTATAHRYGFPLEWHEGFVLSLDEVPADFRGPEMPHLARRVLENHAAKNGYLDAATIGLAAVSVVTNPQQWQDWGSPANTLQHIKYLWHILVVYGKPNIQIDQHHPS</sequence>
<dbReference type="AlphaFoldDB" id="A0A401ZK07"/>
<organism evidence="1 2">
    <name type="scientific">Dictyobacter aurantiacus</name>
    <dbReference type="NCBI Taxonomy" id="1936993"/>
    <lineage>
        <taxon>Bacteria</taxon>
        <taxon>Bacillati</taxon>
        <taxon>Chloroflexota</taxon>
        <taxon>Ktedonobacteria</taxon>
        <taxon>Ktedonobacterales</taxon>
        <taxon>Dictyobacteraceae</taxon>
        <taxon>Dictyobacter</taxon>
    </lineage>
</organism>
<dbReference type="OrthoDB" id="3770261at2"/>
<protein>
    <recommendedName>
        <fullName evidence="3">DUF3626 domain-containing protein</fullName>
    </recommendedName>
</protein>
<gene>
    <name evidence="1" type="ORF">KDAU_45260</name>
</gene>
<evidence type="ECO:0008006" key="3">
    <source>
        <dbReference type="Google" id="ProtNLM"/>
    </source>
</evidence>
<comment type="caution">
    <text evidence="1">The sequence shown here is derived from an EMBL/GenBank/DDBJ whole genome shotgun (WGS) entry which is preliminary data.</text>
</comment>
<reference evidence="2" key="1">
    <citation type="submission" date="2018-12" db="EMBL/GenBank/DDBJ databases">
        <title>Tengunoibacter tsumagoiensis gen. nov., sp. nov., Dictyobacter kobayashii sp. nov., D. alpinus sp. nov., and D. joshuensis sp. nov. and description of Dictyobacteraceae fam. nov. within the order Ktedonobacterales isolated from Tengu-no-mugimeshi.</title>
        <authorList>
            <person name="Wang C.M."/>
            <person name="Zheng Y."/>
            <person name="Sakai Y."/>
            <person name="Toyoda A."/>
            <person name="Minakuchi Y."/>
            <person name="Abe K."/>
            <person name="Yokota A."/>
            <person name="Yabe S."/>
        </authorList>
    </citation>
    <scope>NUCLEOTIDE SEQUENCE [LARGE SCALE GENOMIC DNA]</scope>
    <source>
        <strain evidence="2">S-27</strain>
    </source>
</reference>